<reference evidence="2 3" key="1">
    <citation type="submission" date="2022-10" db="EMBL/GenBank/DDBJ databases">
        <title>Alteromonas sp. chi3 Genome sequencing.</title>
        <authorList>
            <person name="Park S."/>
        </authorList>
    </citation>
    <scope>NUCLEOTIDE SEQUENCE [LARGE SCALE GENOMIC DNA]</scope>
    <source>
        <strain evidence="3">chi3</strain>
    </source>
</reference>
<accession>A0ABT5L1D1</accession>
<keyword evidence="1" id="KW-0472">Membrane</keyword>
<organism evidence="2 3">
    <name type="scientific">Alteromonas gilva</name>
    <dbReference type="NCBI Taxonomy" id="2987522"/>
    <lineage>
        <taxon>Bacteria</taxon>
        <taxon>Pseudomonadati</taxon>
        <taxon>Pseudomonadota</taxon>
        <taxon>Gammaproteobacteria</taxon>
        <taxon>Alteromonadales</taxon>
        <taxon>Alteromonadaceae</taxon>
        <taxon>Alteromonas/Salinimonas group</taxon>
        <taxon>Alteromonas</taxon>
    </lineage>
</organism>
<comment type="caution">
    <text evidence="2">The sequence shown here is derived from an EMBL/GenBank/DDBJ whole genome shotgun (WGS) entry which is preliminary data.</text>
</comment>
<keyword evidence="3" id="KW-1185">Reference proteome</keyword>
<dbReference type="Proteomes" id="UP001218788">
    <property type="component" value="Unassembled WGS sequence"/>
</dbReference>
<dbReference type="EMBL" id="JAQQXP010000001">
    <property type="protein sequence ID" value="MDC8830276.1"/>
    <property type="molecule type" value="Genomic_DNA"/>
</dbReference>
<evidence type="ECO:0000313" key="2">
    <source>
        <dbReference type="EMBL" id="MDC8830276.1"/>
    </source>
</evidence>
<gene>
    <name evidence="2" type="ORF">OIK42_05810</name>
</gene>
<proteinExistence type="predicted"/>
<protein>
    <submittedName>
        <fullName evidence="2">Uncharacterized protein</fullName>
    </submittedName>
</protein>
<feature type="transmembrane region" description="Helical" evidence="1">
    <location>
        <begin position="29"/>
        <end position="48"/>
    </location>
</feature>
<sequence>MNASAVHYSDHHDRLLLRFMRSVLKFFKAHYEIALVLAVVSLYQLYALSEHIEADKIFNQPQKSDFYFVDFHAIDPDSNQKYRYVPMKVLAVQTDGIVFKAGNIGHTTPVSPRQHFQFDHALTLRNYYRVEKVFVSHEKLAAMYAAGDIYTVRRPHTIYIDGWIVIHKHEQYSAE</sequence>
<dbReference type="RefSeq" id="WP_273639033.1">
    <property type="nucleotide sequence ID" value="NZ_JAQQXP010000001.1"/>
</dbReference>
<evidence type="ECO:0000256" key="1">
    <source>
        <dbReference type="SAM" id="Phobius"/>
    </source>
</evidence>
<keyword evidence="1" id="KW-1133">Transmembrane helix</keyword>
<keyword evidence="1" id="KW-0812">Transmembrane</keyword>
<name>A0ABT5L1D1_9ALTE</name>
<evidence type="ECO:0000313" key="3">
    <source>
        <dbReference type="Proteomes" id="UP001218788"/>
    </source>
</evidence>